<keyword evidence="4" id="KW-1185">Reference proteome</keyword>
<protein>
    <submittedName>
        <fullName evidence="3">Uncharacterized protein</fullName>
    </submittedName>
</protein>
<feature type="region of interest" description="Disordered" evidence="1">
    <location>
        <begin position="30"/>
        <end position="53"/>
    </location>
</feature>
<keyword evidence="2" id="KW-1133">Transmembrane helix</keyword>
<proteinExistence type="predicted"/>
<dbReference type="Proteomes" id="UP001497516">
    <property type="component" value="Chromosome 5"/>
</dbReference>
<dbReference type="AlphaFoldDB" id="A0AAV2EXH9"/>
<sequence length="189" mass="20954">MLPHMASTSSATNSPLASFTVDSPSFRQLRRDAAAPRRRSLTVRAHSRFPDQGSSDAVDANLGVLRDRIEAVQIKERLELTCSAVLRSTSLRMMTRSPPPPPQSTSATCSRVEQGRNDNDNKNYGWNYGGDEQLVMKSRRRSEKAGTFELVYQVFRLAALVSSTVGVTCLSGTCLLYLVSIFTHHFGHY</sequence>
<gene>
    <name evidence="3" type="ORF">LTRI10_LOCUS31425</name>
</gene>
<accession>A0AAV2EXH9</accession>
<evidence type="ECO:0000313" key="3">
    <source>
        <dbReference type="EMBL" id="CAL1390656.1"/>
    </source>
</evidence>
<dbReference type="EMBL" id="OZ034818">
    <property type="protein sequence ID" value="CAL1390656.1"/>
    <property type="molecule type" value="Genomic_DNA"/>
</dbReference>
<name>A0AAV2EXH9_9ROSI</name>
<dbReference type="PANTHER" id="PTHR38225">
    <property type="entry name" value="PROTEIN, PUTATIVE-RELATED"/>
    <property type="match status" value="1"/>
</dbReference>
<feature type="compositionally biased region" description="Basic residues" evidence="1">
    <location>
        <begin position="36"/>
        <end position="47"/>
    </location>
</feature>
<feature type="region of interest" description="Disordered" evidence="1">
    <location>
        <begin position="93"/>
        <end position="125"/>
    </location>
</feature>
<keyword evidence="2" id="KW-0472">Membrane</keyword>
<reference evidence="3 4" key="1">
    <citation type="submission" date="2024-04" db="EMBL/GenBank/DDBJ databases">
        <authorList>
            <person name="Fracassetti M."/>
        </authorList>
    </citation>
    <scope>NUCLEOTIDE SEQUENCE [LARGE SCALE GENOMIC DNA]</scope>
</reference>
<evidence type="ECO:0000256" key="1">
    <source>
        <dbReference type="SAM" id="MobiDB-lite"/>
    </source>
</evidence>
<feature type="region of interest" description="Disordered" evidence="1">
    <location>
        <begin position="1"/>
        <end position="20"/>
    </location>
</feature>
<organism evidence="3 4">
    <name type="scientific">Linum trigynum</name>
    <dbReference type="NCBI Taxonomy" id="586398"/>
    <lineage>
        <taxon>Eukaryota</taxon>
        <taxon>Viridiplantae</taxon>
        <taxon>Streptophyta</taxon>
        <taxon>Embryophyta</taxon>
        <taxon>Tracheophyta</taxon>
        <taxon>Spermatophyta</taxon>
        <taxon>Magnoliopsida</taxon>
        <taxon>eudicotyledons</taxon>
        <taxon>Gunneridae</taxon>
        <taxon>Pentapetalae</taxon>
        <taxon>rosids</taxon>
        <taxon>fabids</taxon>
        <taxon>Malpighiales</taxon>
        <taxon>Linaceae</taxon>
        <taxon>Linum</taxon>
    </lineage>
</organism>
<feature type="transmembrane region" description="Helical" evidence="2">
    <location>
        <begin position="154"/>
        <end position="179"/>
    </location>
</feature>
<dbReference type="PANTHER" id="PTHR38225:SF4">
    <property type="entry name" value="PROTEIN, PUTATIVE-RELATED"/>
    <property type="match status" value="1"/>
</dbReference>
<evidence type="ECO:0000256" key="2">
    <source>
        <dbReference type="SAM" id="Phobius"/>
    </source>
</evidence>
<keyword evidence="2" id="KW-0812">Transmembrane</keyword>
<evidence type="ECO:0000313" key="4">
    <source>
        <dbReference type="Proteomes" id="UP001497516"/>
    </source>
</evidence>